<evidence type="ECO:0000313" key="3">
    <source>
        <dbReference type="Proteomes" id="UP001499843"/>
    </source>
</evidence>
<feature type="region of interest" description="Disordered" evidence="1">
    <location>
        <begin position="145"/>
        <end position="383"/>
    </location>
</feature>
<dbReference type="Proteomes" id="UP001499843">
    <property type="component" value="Unassembled WGS sequence"/>
</dbReference>
<feature type="compositionally biased region" description="Low complexity" evidence="1">
    <location>
        <begin position="300"/>
        <end position="311"/>
    </location>
</feature>
<feature type="compositionally biased region" description="Low complexity" evidence="1">
    <location>
        <begin position="322"/>
        <end position="347"/>
    </location>
</feature>
<dbReference type="EMBL" id="BAAAQX010000006">
    <property type="protein sequence ID" value="GAA2207378.1"/>
    <property type="molecule type" value="Genomic_DNA"/>
</dbReference>
<proteinExistence type="predicted"/>
<evidence type="ECO:0000256" key="1">
    <source>
        <dbReference type="SAM" id="MobiDB-lite"/>
    </source>
</evidence>
<comment type="caution">
    <text evidence="2">The sequence shown here is derived from an EMBL/GenBank/DDBJ whole genome shotgun (WGS) entry which is preliminary data.</text>
</comment>
<name>A0ABP5PA55_9ACTN</name>
<feature type="compositionally biased region" description="Polar residues" evidence="1">
    <location>
        <begin position="270"/>
        <end position="299"/>
    </location>
</feature>
<reference evidence="3" key="1">
    <citation type="journal article" date="2019" name="Int. J. Syst. Evol. Microbiol.">
        <title>The Global Catalogue of Microorganisms (GCM) 10K type strain sequencing project: providing services to taxonomists for standard genome sequencing and annotation.</title>
        <authorList>
            <consortium name="The Broad Institute Genomics Platform"/>
            <consortium name="The Broad Institute Genome Sequencing Center for Infectious Disease"/>
            <person name="Wu L."/>
            <person name="Ma J."/>
        </authorList>
    </citation>
    <scope>NUCLEOTIDE SEQUENCE [LARGE SCALE GENOMIC DNA]</scope>
    <source>
        <strain evidence="3">JCM 16114</strain>
    </source>
</reference>
<gene>
    <name evidence="2" type="ORF">GCM10009850_028360</name>
</gene>
<sequence length="383" mass="38902">MSDQQQTGSGQQQAQQPAGAGAAQQQGQQPAATTQQIPGTGQLVYSTTYGGMPVAAEDPKPPSSHISFSADGLDVASQRIDAPKASIDSLRAKSGDLGVPFPSFGVIGYKVAIIHDKAIERHSSALEEGNKALESWKVALKKAAANYRDADDAGGAPPPTQTGPDPTLGPGPGLDGTPGPEMPEMPEADPSSPDLPDAGLPDAGLPDSGLPDSGLPDTDLPNTDLPGTDSLSPDLPDAGTPGTDLPTAQVPSAGSPDDLNTKVPDLDSVLNPQQDKTDLSSFDPRTQQPNGVPNPSLVDTSTRPGTTYGSPTGSGAGAGLRPSGMSAAGSMGSGMPMMPMMPMSGAANGNDERDREGSSLLSQDEGVWDGDEDIAPEVIGQER</sequence>
<accession>A0ABP5PA55</accession>
<evidence type="ECO:0000313" key="2">
    <source>
        <dbReference type="EMBL" id="GAA2207378.1"/>
    </source>
</evidence>
<organism evidence="2 3">
    <name type="scientific">Nonomuraea monospora</name>
    <dbReference type="NCBI Taxonomy" id="568818"/>
    <lineage>
        <taxon>Bacteria</taxon>
        <taxon>Bacillati</taxon>
        <taxon>Actinomycetota</taxon>
        <taxon>Actinomycetes</taxon>
        <taxon>Streptosporangiales</taxon>
        <taxon>Streptosporangiaceae</taxon>
        <taxon>Nonomuraea</taxon>
    </lineage>
</organism>
<keyword evidence="3" id="KW-1185">Reference proteome</keyword>
<dbReference type="RefSeq" id="WP_344474519.1">
    <property type="nucleotide sequence ID" value="NZ_BAAAQX010000006.1"/>
</dbReference>
<feature type="region of interest" description="Disordered" evidence="1">
    <location>
        <begin position="51"/>
        <end position="70"/>
    </location>
</feature>
<feature type="region of interest" description="Disordered" evidence="1">
    <location>
        <begin position="1"/>
        <end position="39"/>
    </location>
</feature>
<protein>
    <submittedName>
        <fullName evidence="2">Uncharacterized protein</fullName>
    </submittedName>
</protein>
<feature type="compositionally biased region" description="Acidic residues" evidence="1">
    <location>
        <begin position="366"/>
        <end position="375"/>
    </location>
</feature>